<dbReference type="RefSeq" id="WP_374345826.1">
    <property type="nucleotide sequence ID" value="NZ_JBHTLQ010000004.1"/>
</dbReference>
<sequence length="116" mass="12293">MSARRVLVVEDEAMVAMLIQDLLAELNCEVTLVASNAAQAADFAQTCDVDFALLDVNLGGGQTSFQAATILGQRRMPFAWITGYGRDGVPASFSGAPILSKPIDPHLLADVVRSLS</sequence>
<keyword evidence="5" id="KW-1185">Reference proteome</keyword>
<dbReference type="PANTHER" id="PTHR44591">
    <property type="entry name" value="STRESS RESPONSE REGULATOR PROTEIN 1"/>
    <property type="match status" value="1"/>
</dbReference>
<protein>
    <submittedName>
        <fullName evidence="4">Response regulator</fullName>
    </submittedName>
</protein>
<feature type="domain" description="Response regulatory" evidence="3">
    <location>
        <begin position="5"/>
        <end position="116"/>
    </location>
</feature>
<accession>A0ABW3SXP9</accession>
<dbReference type="Proteomes" id="UP001597216">
    <property type="component" value="Unassembled WGS sequence"/>
</dbReference>
<organism evidence="4 5">
    <name type="scientific">Phenylobacterium conjunctum</name>
    <dbReference type="NCBI Taxonomy" id="1298959"/>
    <lineage>
        <taxon>Bacteria</taxon>
        <taxon>Pseudomonadati</taxon>
        <taxon>Pseudomonadota</taxon>
        <taxon>Alphaproteobacteria</taxon>
        <taxon>Caulobacterales</taxon>
        <taxon>Caulobacteraceae</taxon>
        <taxon>Phenylobacterium</taxon>
    </lineage>
</organism>
<keyword evidence="1 2" id="KW-0597">Phosphoprotein</keyword>
<evidence type="ECO:0000256" key="2">
    <source>
        <dbReference type="PROSITE-ProRule" id="PRU00169"/>
    </source>
</evidence>
<evidence type="ECO:0000259" key="3">
    <source>
        <dbReference type="PROSITE" id="PS50110"/>
    </source>
</evidence>
<evidence type="ECO:0000256" key="1">
    <source>
        <dbReference type="ARBA" id="ARBA00022553"/>
    </source>
</evidence>
<dbReference type="PANTHER" id="PTHR44591:SF24">
    <property type="entry name" value="PROTEIN-GLUTAMATE METHYLESTERASE_PROTEIN-GLUTAMINE GLUTAMINASE 1"/>
    <property type="match status" value="1"/>
</dbReference>
<proteinExistence type="predicted"/>
<dbReference type="Gene3D" id="3.40.50.2300">
    <property type="match status" value="1"/>
</dbReference>
<dbReference type="InterPro" id="IPR011006">
    <property type="entry name" value="CheY-like_superfamily"/>
</dbReference>
<dbReference type="InterPro" id="IPR001789">
    <property type="entry name" value="Sig_transdc_resp-reg_receiver"/>
</dbReference>
<gene>
    <name evidence="4" type="ORF">ACFQ27_02510</name>
</gene>
<dbReference type="SUPFAM" id="SSF52172">
    <property type="entry name" value="CheY-like"/>
    <property type="match status" value="1"/>
</dbReference>
<dbReference type="PROSITE" id="PS50110">
    <property type="entry name" value="RESPONSE_REGULATORY"/>
    <property type="match status" value="1"/>
</dbReference>
<dbReference type="SMART" id="SM00448">
    <property type="entry name" value="REC"/>
    <property type="match status" value="1"/>
</dbReference>
<name>A0ABW3SXP9_9CAUL</name>
<dbReference type="EMBL" id="JBHTLQ010000004">
    <property type="protein sequence ID" value="MFD1189438.1"/>
    <property type="molecule type" value="Genomic_DNA"/>
</dbReference>
<reference evidence="5" key="1">
    <citation type="journal article" date="2019" name="Int. J. Syst. Evol. Microbiol.">
        <title>The Global Catalogue of Microorganisms (GCM) 10K type strain sequencing project: providing services to taxonomists for standard genome sequencing and annotation.</title>
        <authorList>
            <consortium name="The Broad Institute Genomics Platform"/>
            <consortium name="The Broad Institute Genome Sequencing Center for Infectious Disease"/>
            <person name="Wu L."/>
            <person name="Ma J."/>
        </authorList>
    </citation>
    <scope>NUCLEOTIDE SEQUENCE [LARGE SCALE GENOMIC DNA]</scope>
    <source>
        <strain evidence="5">CCUG 55074</strain>
    </source>
</reference>
<feature type="modified residue" description="4-aspartylphosphate" evidence="2">
    <location>
        <position position="55"/>
    </location>
</feature>
<dbReference type="Pfam" id="PF00072">
    <property type="entry name" value="Response_reg"/>
    <property type="match status" value="1"/>
</dbReference>
<evidence type="ECO:0000313" key="5">
    <source>
        <dbReference type="Proteomes" id="UP001597216"/>
    </source>
</evidence>
<comment type="caution">
    <text evidence="4">The sequence shown here is derived from an EMBL/GenBank/DDBJ whole genome shotgun (WGS) entry which is preliminary data.</text>
</comment>
<evidence type="ECO:0000313" key="4">
    <source>
        <dbReference type="EMBL" id="MFD1189438.1"/>
    </source>
</evidence>
<dbReference type="InterPro" id="IPR050595">
    <property type="entry name" value="Bact_response_regulator"/>
</dbReference>